<reference evidence="9 10" key="1">
    <citation type="submission" date="2014-08" db="EMBL/GenBank/DDBJ databases">
        <authorList>
            <person name="Wibberg D."/>
        </authorList>
    </citation>
    <scope>NUCLEOTIDE SEQUENCE [LARGE SCALE GENOMIC DNA]</scope>
    <source>
        <strain evidence="10">ING2-E5B</strain>
    </source>
</reference>
<dbReference type="PANTHER" id="PTHR31297">
    <property type="entry name" value="GLUCAN ENDO-1,6-BETA-GLUCOSIDASE B"/>
    <property type="match status" value="1"/>
</dbReference>
<evidence type="ECO:0000256" key="6">
    <source>
        <dbReference type="ARBA" id="ARBA00023326"/>
    </source>
</evidence>
<keyword evidence="6" id="KW-0624">Polysaccharide degradation</keyword>
<dbReference type="KEGG" id="pbt:ING2E5B_1419"/>
<keyword evidence="5 7" id="KW-0326">Glycosidase</keyword>
<proteinExistence type="inferred from homology"/>
<organism evidence="9 10">
    <name type="scientific">Fermentimonas caenicola</name>
    <dbReference type="NCBI Taxonomy" id="1562970"/>
    <lineage>
        <taxon>Bacteria</taxon>
        <taxon>Pseudomonadati</taxon>
        <taxon>Bacteroidota</taxon>
        <taxon>Bacteroidia</taxon>
        <taxon>Bacteroidales</taxon>
        <taxon>Dysgonomonadaceae</taxon>
        <taxon>Fermentimonas</taxon>
    </lineage>
</organism>
<keyword evidence="4" id="KW-0119">Carbohydrate metabolism</keyword>
<dbReference type="InterPro" id="IPR050386">
    <property type="entry name" value="Glycosyl_hydrolase_5"/>
</dbReference>
<evidence type="ECO:0000256" key="1">
    <source>
        <dbReference type="ARBA" id="ARBA00005641"/>
    </source>
</evidence>
<evidence type="ECO:0000259" key="8">
    <source>
        <dbReference type="Pfam" id="PF00150"/>
    </source>
</evidence>
<protein>
    <submittedName>
        <fullName evidence="9">Glycoside hydrolase family 5</fullName>
    </submittedName>
</protein>
<evidence type="ECO:0000256" key="4">
    <source>
        <dbReference type="ARBA" id="ARBA00023277"/>
    </source>
</evidence>
<dbReference type="SUPFAM" id="SSF51445">
    <property type="entry name" value="(Trans)glycosidases"/>
    <property type="match status" value="1"/>
</dbReference>
<dbReference type="GO" id="GO:0008422">
    <property type="term" value="F:beta-glucosidase activity"/>
    <property type="evidence" value="ECO:0007669"/>
    <property type="project" value="TreeGrafter"/>
</dbReference>
<dbReference type="InterPro" id="IPR001547">
    <property type="entry name" value="Glyco_hydro_5"/>
</dbReference>
<sequence>MKRRAFLKTTAIGTGMIAMGSRSDIFSMPGLTPANQTIGNKLPLWRGFNILDFFTVDRYISDKEKFLATEQDFKWMADWGFDFVRIPIAYPCYLNYDPAIGRNIYPEETVDFREEAIEAIEKVVYAANKYNLHVSLNLHRAPGFCINAHFHEPFNLWLDNEAQQAFYQHWDMWAKRFKNISPKLLSFDLVNEPCFKEDMNDQFSPSTPIPGEIYRKIAKGCLEVIHKYNADRLVIADGNHGGNLVIPELMDLPIGQSCRGYFPHYVSHYRASWVWKNPDDAPRPVWPGVINGEKFNRQVLEEFYQPWIDLVNQGVGVHCGECGCYKETPHDIFLAWFGDQLDILTSHNIGWGLWNFRGSFGLLDSERKDVDYEDWYGHKLDRKLLNILQQH</sequence>
<dbReference type="AlphaFoldDB" id="A0A098C2P9"/>
<gene>
    <name evidence="9" type="ORF">ING2E5B_1419</name>
</gene>
<feature type="domain" description="Glycoside hydrolase family 5" evidence="8">
    <location>
        <begin position="65"/>
        <end position="356"/>
    </location>
</feature>
<dbReference type="InterPro" id="IPR017853">
    <property type="entry name" value="GH"/>
</dbReference>
<dbReference type="HOGENOM" id="CLU_018668_1_0_10"/>
<dbReference type="STRING" id="1562970.ING2E5B_1419"/>
<keyword evidence="3" id="KW-0136">Cellulose degradation</keyword>
<keyword evidence="2 7" id="KW-0378">Hydrolase</keyword>
<dbReference type="Proteomes" id="UP000032417">
    <property type="component" value="Chromosome 1"/>
</dbReference>
<dbReference type="PANTHER" id="PTHR31297:SF41">
    <property type="entry name" value="ENDOGLUCANASE, PUTATIVE (AFU_ORTHOLOGUE AFUA_5G01830)-RELATED"/>
    <property type="match status" value="1"/>
</dbReference>
<evidence type="ECO:0000256" key="7">
    <source>
        <dbReference type="RuleBase" id="RU361153"/>
    </source>
</evidence>
<dbReference type="GO" id="GO:0005576">
    <property type="term" value="C:extracellular region"/>
    <property type="evidence" value="ECO:0007669"/>
    <property type="project" value="TreeGrafter"/>
</dbReference>
<dbReference type="EMBL" id="LN515532">
    <property type="protein sequence ID" value="CEA16167.1"/>
    <property type="molecule type" value="Genomic_DNA"/>
</dbReference>
<dbReference type="PATRIC" id="fig|1562970.3.peg.1405"/>
<dbReference type="OrthoDB" id="9800955at2"/>
<name>A0A098C2P9_9BACT</name>
<evidence type="ECO:0000256" key="2">
    <source>
        <dbReference type="ARBA" id="ARBA00022801"/>
    </source>
</evidence>
<dbReference type="GO" id="GO:0009986">
    <property type="term" value="C:cell surface"/>
    <property type="evidence" value="ECO:0007669"/>
    <property type="project" value="TreeGrafter"/>
</dbReference>
<keyword evidence="10" id="KW-1185">Reference proteome</keyword>
<evidence type="ECO:0000256" key="3">
    <source>
        <dbReference type="ARBA" id="ARBA00023001"/>
    </source>
</evidence>
<accession>A0A098C2P9</accession>
<dbReference type="Gene3D" id="3.20.20.80">
    <property type="entry name" value="Glycosidases"/>
    <property type="match status" value="1"/>
</dbReference>
<evidence type="ECO:0000313" key="10">
    <source>
        <dbReference type="Proteomes" id="UP000032417"/>
    </source>
</evidence>
<evidence type="ECO:0000313" key="9">
    <source>
        <dbReference type="EMBL" id="CEA16167.1"/>
    </source>
</evidence>
<comment type="similarity">
    <text evidence="1 7">Belongs to the glycosyl hydrolase 5 (cellulase A) family.</text>
</comment>
<evidence type="ECO:0000256" key="5">
    <source>
        <dbReference type="ARBA" id="ARBA00023295"/>
    </source>
</evidence>
<dbReference type="Pfam" id="PF00150">
    <property type="entry name" value="Cellulase"/>
    <property type="match status" value="1"/>
</dbReference>
<dbReference type="GO" id="GO:0030245">
    <property type="term" value="P:cellulose catabolic process"/>
    <property type="evidence" value="ECO:0007669"/>
    <property type="project" value="UniProtKB-KW"/>
</dbReference>